<feature type="modified residue" description="4-aspartylphosphate" evidence="1">
    <location>
        <position position="60"/>
    </location>
</feature>
<dbReference type="SUPFAM" id="SSF55073">
    <property type="entry name" value="Nucleotide cyclase"/>
    <property type="match status" value="1"/>
</dbReference>
<dbReference type="NCBIfam" id="TIGR00254">
    <property type="entry name" value="GGDEF"/>
    <property type="match status" value="1"/>
</dbReference>
<dbReference type="SMART" id="SM00267">
    <property type="entry name" value="GGDEF"/>
    <property type="match status" value="1"/>
</dbReference>
<proteinExistence type="predicted"/>
<feature type="domain" description="Response regulatory" evidence="2">
    <location>
        <begin position="11"/>
        <end position="127"/>
    </location>
</feature>
<dbReference type="InterPro" id="IPR029787">
    <property type="entry name" value="Nucleotide_cyclase"/>
</dbReference>
<dbReference type="EMBL" id="BAAFGK010000004">
    <property type="protein sequence ID" value="GAB0058095.1"/>
    <property type="molecule type" value="Genomic_DNA"/>
</dbReference>
<dbReference type="InterPro" id="IPR000700">
    <property type="entry name" value="PAS-assoc_C"/>
</dbReference>
<accession>A0ABQ0CB25</accession>
<dbReference type="EC" id="3.5.1.44" evidence="6"/>
<dbReference type="PANTHER" id="PTHR46663">
    <property type="entry name" value="DIGUANYLATE CYCLASE DGCT-RELATED"/>
    <property type="match status" value="1"/>
</dbReference>
<dbReference type="InterPro" id="IPR000014">
    <property type="entry name" value="PAS"/>
</dbReference>
<keyword evidence="1" id="KW-0597">Phosphoprotein</keyword>
<dbReference type="Gene3D" id="3.40.50.2300">
    <property type="match status" value="1"/>
</dbReference>
<dbReference type="Gene3D" id="3.30.450.20">
    <property type="entry name" value="PAS domain"/>
    <property type="match status" value="1"/>
</dbReference>
<dbReference type="SUPFAM" id="SSF52172">
    <property type="entry name" value="CheY-like"/>
    <property type="match status" value="1"/>
</dbReference>
<evidence type="ECO:0000256" key="1">
    <source>
        <dbReference type="PROSITE-ProRule" id="PRU00169"/>
    </source>
</evidence>
<evidence type="ECO:0000259" key="2">
    <source>
        <dbReference type="PROSITE" id="PS50110"/>
    </source>
</evidence>
<dbReference type="Proteomes" id="UP001628193">
    <property type="component" value="Unassembled WGS sequence"/>
</dbReference>
<keyword evidence="7" id="KW-1185">Reference proteome</keyword>
<dbReference type="InterPro" id="IPR001789">
    <property type="entry name" value="Sig_transdc_resp-reg_receiver"/>
</dbReference>
<dbReference type="SUPFAM" id="SSF55785">
    <property type="entry name" value="PYP-like sensor domain (PAS domain)"/>
    <property type="match status" value="1"/>
</dbReference>
<evidence type="ECO:0000259" key="4">
    <source>
        <dbReference type="PROSITE" id="PS50113"/>
    </source>
</evidence>
<dbReference type="CDD" id="cd17546">
    <property type="entry name" value="REC_hyHK_CKI1_RcsC-like"/>
    <property type="match status" value="1"/>
</dbReference>
<dbReference type="PROSITE" id="PS50113">
    <property type="entry name" value="PAC"/>
    <property type="match status" value="1"/>
</dbReference>
<dbReference type="PROSITE" id="PS50887">
    <property type="entry name" value="GGDEF"/>
    <property type="match status" value="1"/>
</dbReference>
<dbReference type="Pfam" id="PF00990">
    <property type="entry name" value="GGDEF"/>
    <property type="match status" value="1"/>
</dbReference>
<evidence type="ECO:0000313" key="6">
    <source>
        <dbReference type="EMBL" id="GAB0058095.1"/>
    </source>
</evidence>
<evidence type="ECO:0000259" key="3">
    <source>
        <dbReference type="PROSITE" id="PS50112"/>
    </source>
</evidence>
<name>A0ABQ0CB25_9PROT</name>
<dbReference type="Gene3D" id="3.30.70.270">
    <property type="match status" value="1"/>
</dbReference>
<dbReference type="Pfam" id="PF13426">
    <property type="entry name" value="PAS_9"/>
    <property type="match status" value="1"/>
</dbReference>
<dbReference type="NCBIfam" id="TIGR00229">
    <property type="entry name" value="sensory_box"/>
    <property type="match status" value="1"/>
</dbReference>
<dbReference type="Pfam" id="PF00072">
    <property type="entry name" value="Response_reg"/>
    <property type="match status" value="1"/>
</dbReference>
<dbReference type="InterPro" id="IPR052163">
    <property type="entry name" value="DGC-Regulatory_Protein"/>
</dbReference>
<feature type="domain" description="GGDEF" evidence="5">
    <location>
        <begin position="298"/>
        <end position="430"/>
    </location>
</feature>
<evidence type="ECO:0000259" key="5">
    <source>
        <dbReference type="PROSITE" id="PS50887"/>
    </source>
</evidence>
<dbReference type="SMART" id="SM00448">
    <property type="entry name" value="REC"/>
    <property type="match status" value="1"/>
</dbReference>
<dbReference type="SMART" id="SM00091">
    <property type="entry name" value="PAS"/>
    <property type="match status" value="1"/>
</dbReference>
<comment type="caution">
    <text evidence="6">The sequence shown here is derived from an EMBL/GenBank/DDBJ whole genome shotgun (WGS) entry which is preliminary data.</text>
</comment>
<dbReference type="RefSeq" id="WP_420905776.1">
    <property type="nucleotide sequence ID" value="NZ_BAAFGK010000004.1"/>
</dbReference>
<dbReference type="PROSITE" id="PS50110">
    <property type="entry name" value="RESPONSE_REGULATORY"/>
    <property type="match status" value="1"/>
</dbReference>
<organism evidence="6 7">
    <name type="scientific">Candidatus Magnetaquiglobus chichijimensis</name>
    <dbReference type="NCBI Taxonomy" id="3141448"/>
    <lineage>
        <taxon>Bacteria</taxon>
        <taxon>Pseudomonadati</taxon>
        <taxon>Pseudomonadota</taxon>
        <taxon>Magnetococcia</taxon>
        <taxon>Magnetococcales</taxon>
        <taxon>Candidatus Magnetaquicoccaceae</taxon>
        <taxon>Candidatus Magnetaquiglobus</taxon>
    </lineage>
</organism>
<keyword evidence="6" id="KW-0378">Hydrolase</keyword>
<dbReference type="InterPro" id="IPR000160">
    <property type="entry name" value="GGDEF_dom"/>
</dbReference>
<dbReference type="GO" id="GO:0050568">
    <property type="term" value="F:protein-glutamine glutaminase activity"/>
    <property type="evidence" value="ECO:0007669"/>
    <property type="project" value="UniProtKB-EC"/>
</dbReference>
<dbReference type="InterPro" id="IPR011006">
    <property type="entry name" value="CheY-like_superfamily"/>
</dbReference>
<dbReference type="PANTHER" id="PTHR46663:SF3">
    <property type="entry name" value="SLL0267 PROTEIN"/>
    <property type="match status" value="1"/>
</dbReference>
<dbReference type="InterPro" id="IPR043128">
    <property type="entry name" value="Rev_trsase/Diguanyl_cyclase"/>
</dbReference>
<gene>
    <name evidence="6" type="primary">cheB_9</name>
    <name evidence="6" type="ORF">SIID45300_02438</name>
</gene>
<feature type="domain" description="PAC" evidence="4">
    <location>
        <begin position="216"/>
        <end position="266"/>
    </location>
</feature>
<protein>
    <submittedName>
        <fullName evidence="6">Protein-glutamate methylesterase/protein-glutamine glutaminase</fullName>
        <ecNumber evidence="6">3.5.1.44</ecNumber>
    </submittedName>
</protein>
<sequence>MEFAGVQKVPRILVADDSRSAREMIRNFLEKSGYLVSEAADGKEAVRKFRETPHDLVLMDANMPVVDGYRACAEIRRSSQGGDVGIIMITALDDDESVEKAFAAGAEEYINKPIRWVVLQKRIRLSLENRFAKEQITEARARMEAIVNSAADAIVVINERGVIESVNRAASRLFDYPMPDMVGKNVSMLMPTPHRERHDQYISTYLTAGKAKVLGMTQEMVAIKNGGMTFPIELTISEVRLKDRILFTGILRDITERKEAEAKIFHQAHYDALTGLANRALFMSTLEDAVGRAKASGRELALVFVDLDRFKWVNDNLGHAAGDALLKAASGRIREPVLDGDTVARLGGDEFTVVLANCTPERALETARRILHRLNEPFELEGRETFISGSLGVAFFPRDSQNLHELLKCADEAMYRSKKAGRNACHFFVGESFSLPRNY</sequence>
<dbReference type="CDD" id="cd01949">
    <property type="entry name" value="GGDEF"/>
    <property type="match status" value="1"/>
</dbReference>
<evidence type="ECO:0000313" key="7">
    <source>
        <dbReference type="Proteomes" id="UP001628193"/>
    </source>
</evidence>
<dbReference type="PROSITE" id="PS50112">
    <property type="entry name" value="PAS"/>
    <property type="match status" value="1"/>
</dbReference>
<dbReference type="CDD" id="cd00130">
    <property type="entry name" value="PAS"/>
    <property type="match status" value="1"/>
</dbReference>
<feature type="domain" description="PAS" evidence="3">
    <location>
        <begin position="139"/>
        <end position="209"/>
    </location>
</feature>
<reference evidence="6 7" key="1">
    <citation type="submission" date="2024-09" db="EMBL/GenBank/DDBJ databases">
        <title>Draft genome sequence of Candidatus Magnetaquicoccaceae bacterium FCR-1.</title>
        <authorList>
            <person name="Shimoshige H."/>
            <person name="Shimamura S."/>
            <person name="Taoka A."/>
            <person name="Kobayashi H."/>
            <person name="Maekawa T."/>
        </authorList>
    </citation>
    <scope>NUCLEOTIDE SEQUENCE [LARGE SCALE GENOMIC DNA]</scope>
    <source>
        <strain evidence="6 7">FCR-1</strain>
    </source>
</reference>
<dbReference type="InterPro" id="IPR035965">
    <property type="entry name" value="PAS-like_dom_sf"/>
</dbReference>